<comment type="subcellular location">
    <subcellularLocation>
        <location evidence="1">Golgi apparatus</location>
        <location evidence="1">trans-Golgi network</location>
    </subcellularLocation>
</comment>
<dbReference type="GO" id="GO:0042147">
    <property type="term" value="P:retrograde transport, endosome to Golgi"/>
    <property type="evidence" value="ECO:0007669"/>
    <property type="project" value="InterPro"/>
</dbReference>
<keyword evidence="5" id="KW-0333">Golgi apparatus</keyword>
<dbReference type="Proteomes" id="UP000009328">
    <property type="component" value="Unassembled WGS sequence"/>
</dbReference>
<keyword evidence="6" id="KW-0175">Coiled coil</keyword>
<dbReference type="GO" id="GO:0015031">
    <property type="term" value="P:protein transport"/>
    <property type="evidence" value="ECO:0007669"/>
    <property type="project" value="UniProtKB-KW"/>
</dbReference>
<evidence type="ECO:0000256" key="5">
    <source>
        <dbReference type="ARBA" id="ARBA00023034"/>
    </source>
</evidence>
<comment type="similarity">
    <text evidence="2">Belongs to the VPS54 family.</text>
</comment>
<dbReference type="GO" id="GO:0019905">
    <property type="term" value="F:syntaxin binding"/>
    <property type="evidence" value="ECO:0007669"/>
    <property type="project" value="TreeGrafter"/>
</dbReference>
<proteinExistence type="inferred from homology"/>
<sequence length="846" mass="96595">MAEHRIPSVIHENVRASFEPDFESTRNSIDSLSSLSHPGISNSLDLNDELASTGDQSSNLALSRRSFESSSFVTSSFRPSFDDSLPLLGLNRLSIQKLSPLGPNSIYEIIADVDSKKNTNNTLSPNPNKSKKNLHLKPPTQRDIPAVHLSKVEKAPKEELKQYLIDLGKEYEKYSSNKQLTATTLESFVKKQQGGDQNNNDLLEQEIDSLNTIPEIYFSENFNLDDPRVFKAVTEGNKLDKLNELAQDKLSWYLDTVEVHLVNEISKSSSSFFDALTDLNNISLKNQNTVQLINNLKGKLSKLQSQKITKLLDKLNLITKRTNIDKLEQGFLQISMVLNQSDIAESYFLKGEYEKCLDKVDYVESLIKGEVTDLNWPHKLVDLRTVPALINIRELLCNLRIQTGQSYSKVFISFLLDDLRKHYEEIDFVKVTERLVNNSSYKVEIKDEFKSKLNEYIIGLTRCEELASAFNNYEEQVVNEMKNIVRQFLPSEEAESSESRAGTSSVSGSTSNKPSGKSLSALIKGMTPRDFEDMVIKIYATISEGLRRLQVHQKILLDLALSNIKQKDQDQINLIMQLDIKNSINKSAEIVQIRMGKIISVRKDINASLRYDYFLRFFYINSVFLNDSENISGMNFKFLPDIINSQIKIFNTTFHHHNLKAISHSLEKEDWKPLIVSHELQEVANKIVDNVNLDADQHWKKELLHLRPDSNSNDPKNDNDGNNKQTSHKRSIVVGDKTFVASSSLLTLISKISDYFILKQNFHHYSSMYETYLIELFKYYNSKSMNSIKKTDGTLDRDKNLSIVGESLDCLQELIHYIRIDFDNLELDELYNTVINNFAASKSKIA</sequence>
<evidence type="ECO:0000256" key="2">
    <source>
        <dbReference type="ARBA" id="ARBA00009150"/>
    </source>
</evidence>
<comment type="caution">
    <text evidence="8">The sequence shown here is derived from an EMBL/GenBank/DDBJ whole genome shotgun (WGS) entry which is preliminary data.</text>
</comment>
<name>K0KEM2_WICCF</name>
<evidence type="ECO:0000256" key="7">
    <source>
        <dbReference type="SAM" id="MobiDB-lite"/>
    </source>
</evidence>
<accession>K0KEM2</accession>
<feature type="region of interest" description="Disordered" evidence="7">
    <location>
        <begin position="706"/>
        <end position="728"/>
    </location>
</feature>
<dbReference type="InParanoid" id="K0KEM2"/>
<organism evidence="8 9">
    <name type="scientific">Wickerhamomyces ciferrii (strain ATCC 14091 / BCRC 22168 / CBS 111 / JCM 3599 / NBRC 0793 / NRRL Y-1031 F-60-10)</name>
    <name type="common">Yeast</name>
    <name type="synonym">Pichia ciferrii</name>
    <dbReference type="NCBI Taxonomy" id="1206466"/>
    <lineage>
        <taxon>Eukaryota</taxon>
        <taxon>Fungi</taxon>
        <taxon>Dikarya</taxon>
        <taxon>Ascomycota</taxon>
        <taxon>Saccharomycotina</taxon>
        <taxon>Saccharomycetes</taxon>
        <taxon>Phaffomycetales</taxon>
        <taxon>Wickerhamomycetaceae</taxon>
        <taxon>Wickerhamomyces</taxon>
    </lineage>
</organism>
<reference evidence="8 9" key="1">
    <citation type="journal article" date="2012" name="Eukaryot. Cell">
        <title>Draft genome sequence of Wickerhamomyces ciferrii NRRL Y-1031 F-60-10.</title>
        <authorList>
            <person name="Schneider J."/>
            <person name="Andrea H."/>
            <person name="Blom J."/>
            <person name="Jaenicke S."/>
            <person name="Ruckert C."/>
            <person name="Schorsch C."/>
            <person name="Szczepanowski R."/>
            <person name="Farwick M."/>
            <person name="Goesmann A."/>
            <person name="Puhler A."/>
            <person name="Schaffer S."/>
            <person name="Tauch A."/>
            <person name="Kohler T."/>
            <person name="Brinkrolf K."/>
        </authorList>
    </citation>
    <scope>NUCLEOTIDE SEQUENCE [LARGE SCALE GENOMIC DNA]</scope>
    <source>
        <strain evidence="9">ATCC 14091 / BCRC 22168 / CBS 111 / JCM 3599 / NBRC 0793 / NRRL Y-1031 F-60-10</strain>
    </source>
</reference>
<dbReference type="PANTHER" id="PTHR12965">
    <property type="entry name" value="VACUOLAR PROTEIN SORTING 54"/>
    <property type="match status" value="1"/>
</dbReference>
<evidence type="ECO:0000313" key="8">
    <source>
        <dbReference type="EMBL" id="CCH41366.1"/>
    </source>
</evidence>
<feature type="region of interest" description="Disordered" evidence="7">
    <location>
        <begin position="117"/>
        <end position="140"/>
    </location>
</feature>
<dbReference type="STRING" id="1206466.K0KEM2"/>
<keyword evidence="4" id="KW-0653">Protein transport</keyword>
<dbReference type="eggNOG" id="KOG2115">
    <property type="taxonomic scope" value="Eukaryota"/>
</dbReference>
<feature type="region of interest" description="Disordered" evidence="7">
    <location>
        <begin position="493"/>
        <end position="519"/>
    </location>
</feature>
<dbReference type="FunCoup" id="K0KEM2">
    <property type="interactions" value="463"/>
</dbReference>
<evidence type="ECO:0000313" key="9">
    <source>
        <dbReference type="Proteomes" id="UP000009328"/>
    </source>
</evidence>
<dbReference type="AlphaFoldDB" id="K0KEM2"/>
<dbReference type="GO" id="GO:0000938">
    <property type="term" value="C:GARP complex"/>
    <property type="evidence" value="ECO:0007669"/>
    <property type="project" value="InterPro"/>
</dbReference>
<gene>
    <name evidence="8" type="ORF">BN7_905</name>
</gene>
<protein>
    <submittedName>
        <fullName evidence="8">Vacuolar protein sorting-associated protein</fullName>
    </submittedName>
</protein>
<feature type="compositionally biased region" description="Low complexity" evidence="7">
    <location>
        <begin position="499"/>
        <end position="511"/>
    </location>
</feature>
<dbReference type="HOGENOM" id="CLU_324701_0_0_1"/>
<dbReference type="PANTHER" id="PTHR12965:SF0">
    <property type="entry name" value="VACUOLAR PROTEIN SORTING-ASSOCIATED PROTEIN 54"/>
    <property type="match status" value="1"/>
</dbReference>
<evidence type="ECO:0000256" key="1">
    <source>
        <dbReference type="ARBA" id="ARBA00004601"/>
    </source>
</evidence>
<evidence type="ECO:0000256" key="3">
    <source>
        <dbReference type="ARBA" id="ARBA00022448"/>
    </source>
</evidence>
<dbReference type="GO" id="GO:0005829">
    <property type="term" value="C:cytosol"/>
    <property type="evidence" value="ECO:0007669"/>
    <property type="project" value="GOC"/>
</dbReference>
<evidence type="ECO:0000256" key="6">
    <source>
        <dbReference type="ARBA" id="ARBA00023054"/>
    </source>
</evidence>
<keyword evidence="9" id="KW-1185">Reference proteome</keyword>
<keyword evidence="3" id="KW-0813">Transport</keyword>
<feature type="compositionally biased region" description="Polar residues" evidence="7">
    <location>
        <begin position="118"/>
        <end position="128"/>
    </location>
</feature>
<dbReference type="InterPro" id="IPR039745">
    <property type="entry name" value="Vps54"/>
</dbReference>
<evidence type="ECO:0000256" key="4">
    <source>
        <dbReference type="ARBA" id="ARBA00022927"/>
    </source>
</evidence>
<dbReference type="EMBL" id="CAIF01000017">
    <property type="protein sequence ID" value="CCH41366.1"/>
    <property type="molecule type" value="Genomic_DNA"/>
</dbReference>
<dbReference type="GO" id="GO:0006896">
    <property type="term" value="P:Golgi to vacuole transport"/>
    <property type="evidence" value="ECO:0007669"/>
    <property type="project" value="TreeGrafter"/>
</dbReference>